<dbReference type="SUPFAM" id="SSF47807">
    <property type="entry name" value="5' to 3' exonuclease, C-terminal subdomain"/>
    <property type="match status" value="1"/>
</dbReference>
<dbReference type="FunFam" id="1.10.150.20:FF:000002">
    <property type="entry name" value="DNA polymerase I"/>
    <property type="match status" value="1"/>
</dbReference>
<dbReference type="SMART" id="SM00475">
    <property type="entry name" value="53EXOc"/>
    <property type="match status" value="1"/>
</dbReference>
<dbReference type="CDD" id="cd08637">
    <property type="entry name" value="DNA_pol_A_pol_I_C"/>
    <property type="match status" value="1"/>
</dbReference>
<comment type="similarity">
    <text evidence="1 16">Belongs to the DNA polymerase type-A family.</text>
</comment>
<dbReference type="InterPro" id="IPR012337">
    <property type="entry name" value="RNaseH-like_sf"/>
</dbReference>
<keyword evidence="11 16" id="KW-0239">DNA-directed DNA polymerase</keyword>
<dbReference type="PRINTS" id="PR00868">
    <property type="entry name" value="DNAPOLI"/>
</dbReference>
<organism evidence="19 20">
    <name type="scientific">Desulfitobacterium dehalogenans (strain ATCC 51507 / DSM 9161 / JW/IU-DC1)</name>
    <dbReference type="NCBI Taxonomy" id="756499"/>
    <lineage>
        <taxon>Bacteria</taxon>
        <taxon>Bacillati</taxon>
        <taxon>Bacillota</taxon>
        <taxon>Clostridia</taxon>
        <taxon>Eubacteriales</taxon>
        <taxon>Desulfitobacteriaceae</taxon>
        <taxon>Desulfitobacterium</taxon>
    </lineage>
</organism>
<evidence type="ECO:0000313" key="19">
    <source>
        <dbReference type="EMBL" id="AFM00339.1"/>
    </source>
</evidence>
<dbReference type="Pfam" id="PF00476">
    <property type="entry name" value="DNA_pol_A"/>
    <property type="match status" value="1"/>
</dbReference>
<dbReference type="Gene3D" id="3.30.70.370">
    <property type="match status" value="1"/>
</dbReference>
<evidence type="ECO:0000256" key="8">
    <source>
        <dbReference type="ARBA" id="ARBA00022763"/>
    </source>
</evidence>
<evidence type="ECO:0000256" key="13">
    <source>
        <dbReference type="ARBA" id="ARBA00023204"/>
    </source>
</evidence>
<dbReference type="eggNOG" id="COG0749">
    <property type="taxonomic scope" value="Bacteria"/>
</dbReference>
<dbReference type="SUPFAM" id="SSF88723">
    <property type="entry name" value="PIN domain-like"/>
    <property type="match status" value="1"/>
</dbReference>
<dbReference type="InterPro" id="IPR008918">
    <property type="entry name" value="HhH2"/>
</dbReference>
<dbReference type="SUPFAM" id="SSF56672">
    <property type="entry name" value="DNA/RNA polymerases"/>
    <property type="match status" value="1"/>
</dbReference>
<comment type="subunit">
    <text evidence="16">Single-chain monomer with multiple functions.</text>
</comment>
<keyword evidence="8 16" id="KW-0227">DNA damage</keyword>
<evidence type="ECO:0000256" key="12">
    <source>
        <dbReference type="ARBA" id="ARBA00023125"/>
    </source>
</evidence>
<sequence length="900" mass="101951">MDEKEVKGLAGYPSVWYSKVGKKGVFYMSKILILDGNSLANRAFYALPMMTTADGKPTNVLHGFMTMVLRLLLEQKPDYWVVAFDKTKATVRIEQYADYKAQRKETPDALKPQFDFLKELLTAFSMPILECAGYEADDIIATVASMAEKREWETQIYTGDRDALQLISPRTTVYLTRKGITEVDAYDEAALYEKYQLRPAQIIDLKGLMGDASDNIPGVPGVGEKTALKLLWEYGSVENVLENIDNISGKKLQENLRNNTDKALLSKKLATMLYDIPTEIDLDKLAYRRPDEKVFAGALDKYVLKSVARIWHEHHGIGEEERGTAQEEALKPWPLRELSTEEWLVQLAKWQADTTPLILTYGSTGGNPHWGKVTDWGMAAEGESFILNWTDADPEVRQAFIHLLEDPAVSKQVGDSKLLYSLLLNEEINLRGVALDISLAAYLINPTRNKFESLELVKEYIPGVGEFGNLAEEASALAQVVDSYKETLEELGLSALLHEMEEPLSPILARMEKQGIAVDVQRLKEFGQELTVELQRLEQEIYADAGETFNINSPQQLGHILFEKLGLPPMKKTKTGYSTDADTLEELRTQHPIVDKVLDYRQLSKLMSTYVNGLLAQIHEERVHTTFQQTVTATGRLSSTEPNLQNIPIRLELGRLLRKVFTPTQEGWVLLSADYSQIELRILAHYSQDQVLCESFSLNQDVHTRTASEVFGVPMEDVTKDMRRKAKAVNFGLIYGLTDFGLGRDLGVPRKEAKTYIEKYFHRYEGVKRYLEEIVVKAKEEAQVRTLLNRLRRIPELRHPNRVQRQFGERIAMNTPIQGTAADVMKLAMLGVAEALKPYRANLLLQVHDELVIEVAPEDVEEVAKVVRDEMENAFPLSVPLTVECKTGPNWYDMESYSFE</sequence>
<dbReference type="InterPro" id="IPR020046">
    <property type="entry name" value="5-3_exonucl_a-hlix_arch_N"/>
</dbReference>
<dbReference type="HOGENOM" id="CLU_004675_0_0_9"/>
<dbReference type="EC" id="2.7.7.7" evidence="2 15"/>
<feature type="domain" description="DNA-directed DNA polymerase family A palm" evidence="18">
    <location>
        <begin position="654"/>
        <end position="859"/>
    </location>
</feature>
<evidence type="ECO:0000256" key="7">
    <source>
        <dbReference type="ARBA" id="ARBA00022722"/>
    </source>
</evidence>
<evidence type="ECO:0000313" key="20">
    <source>
        <dbReference type="Proteomes" id="UP000006053"/>
    </source>
</evidence>
<dbReference type="SMART" id="SM00279">
    <property type="entry name" value="HhH2"/>
    <property type="match status" value="1"/>
</dbReference>
<comment type="catalytic activity">
    <reaction evidence="14 16">
        <text>DNA(n) + a 2'-deoxyribonucleoside 5'-triphosphate = DNA(n+1) + diphosphate</text>
        <dbReference type="Rhea" id="RHEA:22508"/>
        <dbReference type="Rhea" id="RHEA-COMP:17339"/>
        <dbReference type="Rhea" id="RHEA-COMP:17340"/>
        <dbReference type="ChEBI" id="CHEBI:33019"/>
        <dbReference type="ChEBI" id="CHEBI:61560"/>
        <dbReference type="ChEBI" id="CHEBI:173112"/>
        <dbReference type="EC" id="2.7.7.7"/>
    </reaction>
</comment>
<dbReference type="EMBL" id="CP003348">
    <property type="protein sequence ID" value="AFM00339.1"/>
    <property type="molecule type" value="Genomic_DNA"/>
</dbReference>
<keyword evidence="20" id="KW-1185">Reference proteome</keyword>
<dbReference type="Gene3D" id="3.30.420.10">
    <property type="entry name" value="Ribonuclease H-like superfamily/Ribonuclease H"/>
    <property type="match status" value="1"/>
</dbReference>
<evidence type="ECO:0000256" key="16">
    <source>
        <dbReference type="RuleBase" id="RU004460"/>
    </source>
</evidence>
<dbReference type="Pfam" id="PF02739">
    <property type="entry name" value="5_3_exonuc_N"/>
    <property type="match status" value="1"/>
</dbReference>
<evidence type="ECO:0000256" key="10">
    <source>
        <dbReference type="ARBA" id="ARBA00022839"/>
    </source>
</evidence>
<dbReference type="STRING" id="756499.Desde_1951"/>
<evidence type="ECO:0000256" key="11">
    <source>
        <dbReference type="ARBA" id="ARBA00022932"/>
    </source>
</evidence>
<dbReference type="InterPro" id="IPR043502">
    <property type="entry name" value="DNA/RNA_pol_sf"/>
</dbReference>
<dbReference type="AlphaFoldDB" id="I4A8Q4"/>
<dbReference type="SUPFAM" id="SSF53098">
    <property type="entry name" value="Ribonuclease H-like"/>
    <property type="match status" value="1"/>
</dbReference>
<dbReference type="InterPro" id="IPR029060">
    <property type="entry name" value="PIN-like_dom_sf"/>
</dbReference>
<dbReference type="GO" id="GO:0006302">
    <property type="term" value="P:double-strand break repair"/>
    <property type="evidence" value="ECO:0007669"/>
    <property type="project" value="TreeGrafter"/>
</dbReference>
<evidence type="ECO:0000256" key="15">
    <source>
        <dbReference type="NCBIfam" id="TIGR00593"/>
    </source>
</evidence>
<dbReference type="GO" id="GO:0003677">
    <property type="term" value="F:DNA binding"/>
    <property type="evidence" value="ECO:0007669"/>
    <property type="project" value="UniProtKB-UniRule"/>
</dbReference>
<dbReference type="InterPro" id="IPR002298">
    <property type="entry name" value="DNA_polymerase_A"/>
</dbReference>
<dbReference type="SMART" id="SM00482">
    <property type="entry name" value="POLAc"/>
    <property type="match status" value="1"/>
</dbReference>
<name>I4A8Q4_DESDJ</name>
<dbReference type="InterPro" id="IPR036397">
    <property type="entry name" value="RNaseH_sf"/>
</dbReference>
<dbReference type="GO" id="GO:0008409">
    <property type="term" value="F:5'-3' exonuclease activity"/>
    <property type="evidence" value="ECO:0007669"/>
    <property type="project" value="UniProtKB-UniRule"/>
</dbReference>
<evidence type="ECO:0000256" key="9">
    <source>
        <dbReference type="ARBA" id="ARBA00022801"/>
    </source>
</evidence>
<evidence type="ECO:0000256" key="6">
    <source>
        <dbReference type="ARBA" id="ARBA00022705"/>
    </source>
</evidence>
<evidence type="ECO:0000259" key="17">
    <source>
        <dbReference type="SMART" id="SM00475"/>
    </source>
</evidence>
<dbReference type="GO" id="GO:0003887">
    <property type="term" value="F:DNA-directed DNA polymerase activity"/>
    <property type="evidence" value="ECO:0007669"/>
    <property type="project" value="UniProtKB-UniRule"/>
</dbReference>
<protein>
    <recommendedName>
        <fullName evidence="3 15">DNA polymerase I</fullName>
        <ecNumber evidence="2 15">2.7.7.7</ecNumber>
    </recommendedName>
</protein>
<reference evidence="20" key="1">
    <citation type="submission" date="2012-06" db="EMBL/GenBank/DDBJ databases">
        <title>Complete sequence of Desulfitobacterium dehalogenans ATCC 51507.</title>
        <authorList>
            <person name="Lucas S."/>
            <person name="Han J."/>
            <person name="Lapidus A."/>
            <person name="Cheng J.-F."/>
            <person name="Goodwin L."/>
            <person name="Pitluck S."/>
            <person name="Peters L."/>
            <person name="Ovchinnikova G."/>
            <person name="Teshima H."/>
            <person name="Detter J.C."/>
            <person name="Han C."/>
            <person name="Tapia R."/>
            <person name="Land M."/>
            <person name="Hauser L."/>
            <person name="Kyrpides N."/>
            <person name="Ivanova N."/>
            <person name="Pagani I."/>
            <person name="Kruse T."/>
            <person name="de Vos W.M."/>
            <person name="Smidt H."/>
            <person name="Woyke T."/>
        </authorList>
    </citation>
    <scope>NUCLEOTIDE SEQUENCE [LARGE SCALE GENOMIC DNA]</scope>
    <source>
        <strain evidence="20">ATCC 51507 / DSM 9161 / JW/IU-DC1</strain>
    </source>
</reference>
<dbReference type="Gene3D" id="1.10.150.20">
    <property type="entry name" value="5' to 3' exonuclease, C-terminal subdomain"/>
    <property type="match status" value="2"/>
</dbReference>
<dbReference type="Gene3D" id="3.40.50.1010">
    <property type="entry name" value="5'-nuclease"/>
    <property type="match status" value="1"/>
</dbReference>
<dbReference type="InterPro" id="IPR036279">
    <property type="entry name" value="5-3_exonuclease_C_sf"/>
</dbReference>
<dbReference type="CDD" id="cd09859">
    <property type="entry name" value="PIN_53EXO"/>
    <property type="match status" value="1"/>
</dbReference>
<dbReference type="Pfam" id="PF22619">
    <property type="entry name" value="DNA_polI_exo1"/>
    <property type="match status" value="1"/>
</dbReference>
<keyword evidence="12 16" id="KW-0238">DNA-binding</keyword>
<keyword evidence="5 16" id="KW-0548">Nucleotidyltransferase</keyword>
<dbReference type="Gene3D" id="1.20.1060.10">
    <property type="entry name" value="Taq DNA Polymerase, Chain T, domain 4"/>
    <property type="match status" value="1"/>
</dbReference>
<feature type="domain" description="5'-3' exonuclease" evidence="17">
    <location>
        <begin position="29"/>
        <end position="288"/>
    </location>
</feature>
<keyword evidence="9 16" id="KW-0378">Hydrolase</keyword>
<reference evidence="19 20" key="2">
    <citation type="journal article" date="2015" name="J. Bacteriol.">
        <title>Genomic, proteomic, and biochemical analysis of the organohalide respiratory pathway in Desulfitobacterium dehalogenans.</title>
        <authorList>
            <person name="Kruse T."/>
            <person name="van de Pas B.A."/>
            <person name="Atteia A."/>
            <person name="Krab K."/>
            <person name="Hagen W.R."/>
            <person name="Goodwin L."/>
            <person name="Chain P."/>
            <person name="Boeren S."/>
            <person name="Maphosa F."/>
            <person name="Schraa G."/>
            <person name="de Vos W.M."/>
            <person name="van der Oost J."/>
            <person name="Smidt H."/>
            <person name="Stams A.J."/>
        </authorList>
    </citation>
    <scope>NUCLEOTIDE SEQUENCE [LARGE SCALE GENOMIC DNA]</scope>
    <source>
        <strain evidence="20">ATCC 51507 / DSM 9161 / JW/IU-DC1</strain>
    </source>
</reference>
<dbReference type="CDD" id="cd09898">
    <property type="entry name" value="H3TH_53EXO"/>
    <property type="match status" value="1"/>
</dbReference>
<dbReference type="Pfam" id="PF01367">
    <property type="entry name" value="5_3_exonuc"/>
    <property type="match status" value="1"/>
</dbReference>
<dbReference type="CDD" id="cd06140">
    <property type="entry name" value="DNA_polA_I_Bacillus_like_exo"/>
    <property type="match status" value="1"/>
</dbReference>
<gene>
    <name evidence="16" type="primary">polA</name>
    <name evidence="19" type="ordered locus">Desde_1951</name>
</gene>
<dbReference type="PANTHER" id="PTHR10133:SF27">
    <property type="entry name" value="DNA POLYMERASE NU"/>
    <property type="match status" value="1"/>
</dbReference>
<dbReference type="KEGG" id="ddh:Desde_1951"/>
<evidence type="ECO:0000259" key="18">
    <source>
        <dbReference type="SMART" id="SM00482"/>
    </source>
</evidence>
<evidence type="ECO:0000256" key="1">
    <source>
        <dbReference type="ARBA" id="ARBA00007705"/>
    </source>
</evidence>
<dbReference type="InterPro" id="IPR054690">
    <property type="entry name" value="DNA_polI_exonuclease"/>
</dbReference>
<evidence type="ECO:0000256" key="5">
    <source>
        <dbReference type="ARBA" id="ARBA00022695"/>
    </source>
</evidence>
<keyword evidence="6 16" id="KW-0235">DNA replication</keyword>
<keyword evidence="13 16" id="KW-0234">DNA repair</keyword>
<comment type="function">
    <text evidence="16">In addition to polymerase activity, this DNA polymerase exhibits 5'-3' exonuclease activity.</text>
</comment>
<evidence type="ECO:0000256" key="2">
    <source>
        <dbReference type="ARBA" id="ARBA00012417"/>
    </source>
</evidence>
<dbReference type="eggNOG" id="COG0258">
    <property type="taxonomic scope" value="Bacteria"/>
</dbReference>
<dbReference type="InterPro" id="IPR018320">
    <property type="entry name" value="DNA_polymerase_1"/>
</dbReference>
<dbReference type="Proteomes" id="UP000006053">
    <property type="component" value="Chromosome"/>
</dbReference>
<dbReference type="FunFam" id="3.40.50.1010:FF:000001">
    <property type="entry name" value="DNA polymerase I"/>
    <property type="match status" value="1"/>
</dbReference>
<dbReference type="PANTHER" id="PTHR10133">
    <property type="entry name" value="DNA POLYMERASE I"/>
    <property type="match status" value="1"/>
</dbReference>
<dbReference type="FunFam" id="1.20.1060.10:FF:000001">
    <property type="entry name" value="DNA polymerase I"/>
    <property type="match status" value="1"/>
</dbReference>
<accession>I4A8Q4</accession>
<keyword evidence="10 16" id="KW-0269">Exonuclease</keyword>
<dbReference type="GO" id="GO:0006261">
    <property type="term" value="P:DNA-templated DNA replication"/>
    <property type="evidence" value="ECO:0007669"/>
    <property type="project" value="UniProtKB-UniRule"/>
</dbReference>
<proteinExistence type="inferred from homology"/>
<dbReference type="InterPro" id="IPR002421">
    <property type="entry name" value="5-3_exonuclease"/>
</dbReference>
<dbReference type="FunFam" id="1.10.150.20:FF:000003">
    <property type="entry name" value="DNA polymerase I"/>
    <property type="match status" value="1"/>
</dbReference>
<evidence type="ECO:0000256" key="3">
    <source>
        <dbReference type="ARBA" id="ARBA00020311"/>
    </source>
</evidence>
<evidence type="ECO:0000256" key="14">
    <source>
        <dbReference type="ARBA" id="ARBA00049244"/>
    </source>
</evidence>
<dbReference type="InterPro" id="IPR001098">
    <property type="entry name" value="DNA-dir_DNA_pol_A_palm_dom"/>
</dbReference>
<dbReference type="NCBIfam" id="NF004397">
    <property type="entry name" value="PRK05755.1"/>
    <property type="match status" value="1"/>
</dbReference>
<keyword evidence="7" id="KW-0540">Nuclease</keyword>
<evidence type="ECO:0000256" key="4">
    <source>
        <dbReference type="ARBA" id="ARBA00022679"/>
    </source>
</evidence>
<keyword evidence="4 16" id="KW-0808">Transferase</keyword>
<dbReference type="InterPro" id="IPR020045">
    <property type="entry name" value="DNA_polI_H3TH"/>
</dbReference>
<dbReference type="NCBIfam" id="TIGR00593">
    <property type="entry name" value="pola"/>
    <property type="match status" value="1"/>
</dbReference>